<reference evidence="1 2" key="1">
    <citation type="journal article" date="2021" name="Nat. Commun.">
        <title>Genetic determinants of endophytism in the Arabidopsis root mycobiome.</title>
        <authorList>
            <person name="Mesny F."/>
            <person name="Miyauchi S."/>
            <person name="Thiergart T."/>
            <person name="Pickel B."/>
            <person name="Atanasova L."/>
            <person name="Karlsson M."/>
            <person name="Huettel B."/>
            <person name="Barry K.W."/>
            <person name="Haridas S."/>
            <person name="Chen C."/>
            <person name="Bauer D."/>
            <person name="Andreopoulos W."/>
            <person name="Pangilinan J."/>
            <person name="LaButti K."/>
            <person name="Riley R."/>
            <person name="Lipzen A."/>
            <person name="Clum A."/>
            <person name="Drula E."/>
            <person name="Henrissat B."/>
            <person name="Kohler A."/>
            <person name="Grigoriev I.V."/>
            <person name="Martin F.M."/>
            <person name="Hacquard S."/>
        </authorList>
    </citation>
    <scope>NUCLEOTIDE SEQUENCE [LARGE SCALE GENOMIC DNA]</scope>
    <source>
        <strain evidence="1 2">MPI-SDFR-AT-0079</strain>
    </source>
</reference>
<evidence type="ECO:0000313" key="2">
    <source>
        <dbReference type="Proteomes" id="UP000724584"/>
    </source>
</evidence>
<sequence length="211" mass="22863">MEKVPRPGGKPGKCCTNGKRANLESTKPAEAGSPSVEASQLDPHARAKAKIALALAANNIHPRSSRKAAGANSDDLLHASLAQSWPILCTRFFGRSEGARFPRSQIPPICPHPIPAIWSSAGDDTGCNDSRTACFTAELAQDTYLQAWPHGPRVTTWQLSLFHPSSVQISTRRLLRKETTIPCMKPLSREHSQRSIGSRGGVGRCELPHVF</sequence>
<dbReference type="Proteomes" id="UP000724584">
    <property type="component" value="Unassembled WGS sequence"/>
</dbReference>
<evidence type="ECO:0000313" key="1">
    <source>
        <dbReference type="EMBL" id="KAH6650384.1"/>
    </source>
</evidence>
<organism evidence="1 2">
    <name type="scientific">Chaetomium tenue</name>
    <dbReference type="NCBI Taxonomy" id="1854479"/>
    <lineage>
        <taxon>Eukaryota</taxon>
        <taxon>Fungi</taxon>
        <taxon>Dikarya</taxon>
        <taxon>Ascomycota</taxon>
        <taxon>Pezizomycotina</taxon>
        <taxon>Sordariomycetes</taxon>
        <taxon>Sordariomycetidae</taxon>
        <taxon>Sordariales</taxon>
        <taxon>Chaetomiaceae</taxon>
        <taxon>Chaetomium</taxon>
    </lineage>
</organism>
<gene>
    <name evidence="1" type="ORF">F5144DRAFT_43242</name>
</gene>
<accession>A0ACB7PNE7</accession>
<dbReference type="EMBL" id="JAGIZQ010000001">
    <property type="protein sequence ID" value="KAH6650384.1"/>
    <property type="molecule type" value="Genomic_DNA"/>
</dbReference>
<name>A0ACB7PNE7_9PEZI</name>
<protein>
    <submittedName>
        <fullName evidence="1">Uncharacterized protein</fullName>
    </submittedName>
</protein>
<keyword evidence="2" id="KW-1185">Reference proteome</keyword>
<proteinExistence type="predicted"/>
<comment type="caution">
    <text evidence="1">The sequence shown here is derived from an EMBL/GenBank/DDBJ whole genome shotgun (WGS) entry which is preliminary data.</text>
</comment>